<feature type="compositionally biased region" description="Polar residues" evidence="1">
    <location>
        <begin position="105"/>
        <end position="117"/>
    </location>
</feature>
<gene>
    <name evidence="2" type="ORF">CYLTODRAFT_1915</name>
</gene>
<feature type="compositionally biased region" description="Low complexity" evidence="1">
    <location>
        <begin position="8"/>
        <end position="21"/>
    </location>
</feature>
<dbReference type="OrthoDB" id="2943593at2759"/>
<accession>A0A0D7BV69</accession>
<dbReference type="Proteomes" id="UP000054007">
    <property type="component" value="Unassembled WGS sequence"/>
</dbReference>
<feature type="region of interest" description="Disordered" evidence="1">
    <location>
        <begin position="51"/>
        <end position="161"/>
    </location>
</feature>
<evidence type="ECO:0000313" key="3">
    <source>
        <dbReference type="Proteomes" id="UP000054007"/>
    </source>
</evidence>
<dbReference type="EMBL" id="KN880431">
    <property type="protein sequence ID" value="KIY74302.1"/>
    <property type="molecule type" value="Genomic_DNA"/>
</dbReference>
<organism evidence="2 3">
    <name type="scientific">Cylindrobasidium torrendii FP15055 ss-10</name>
    <dbReference type="NCBI Taxonomy" id="1314674"/>
    <lineage>
        <taxon>Eukaryota</taxon>
        <taxon>Fungi</taxon>
        <taxon>Dikarya</taxon>
        <taxon>Basidiomycota</taxon>
        <taxon>Agaricomycotina</taxon>
        <taxon>Agaricomycetes</taxon>
        <taxon>Agaricomycetidae</taxon>
        <taxon>Agaricales</taxon>
        <taxon>Marasmiineae</taxon>
        <taxon>Physalacriaceae</taxon>
        <taxon>Cylindrobasidium</taxon>
    </lineage>
</organism>
<feature type="region of interest" description="Disordered" evidence="1">
    <location>
        <begin position="1"/>
        <end position="37"/>
    </location>
</feature>
<feature type="region of interest" description="Disordered" evidence="1">
    <location>
        <begin position="318"/>
        <end position="394"/>
    </location>
</feature>
<evidence type="ECO:0000313" key="2">
    <source>
        <dbReference type="EMBL" id="KIY74302.1"/>
    </source>
</evidence>
<keyword evidence="3" id="KW-1185">Reference proteome</keyword>
<proteinExistence type="predicted"/>
<dbReference type="AlphaFoldDB" id="A0A0D7BV69"/>
<reference evidence="2 3" key="1">
    <citation type="journal article" date="2015" name="Fungal Genet. Biol.">
        <title>Evolution of novel wood decay mechanisms in Agaricales revealed by the genome sequences of Fistulina hepatica and Cylindrobasidium torrendii.</title>
        <authorList>
            <person name="Floudas D."/>
            <person name="Held B.W."/>
            <person name="Riley R."/>
            <person name="Nagy L.G."/>
            <person name="Koehler G."/>
            <person name="Ransdell A.S."/>
            <person name="Younus H."/>
            <person name="Chow J."/>
            <person name="Chiniquy J."/>
            <person name="Lipzen A."/>
            <person name="Tritt A."/>
            <person name="Sun H."/>
            <person name="Haridas S."/>
            <person name="LaButti K."/>
            <person name="Ohm R.A."/>
            <person name="Kues U."/>
            <person name="Blanchette R.A."/>
            <person name="Grigoriev I.V."/>
            <person name="Minto R.E."/>
            <person name="Hibbett D.S."/>
        </authorList>
    </citation>
    <scope>NUCLEOTIDE SEQUENCE [LARGE SCALE GENOMIC DNA]</scope>
    <source>
        <strain evidence="2 3">FP15055 ss-10</strain>
    </source>
</reference>
<feature type="compositionally biased region" description="Low complexity" evidence="1">
    <location>
        <begin position="51"/>
        <end position="64"/>
    </location>
</feature>
<feature type="compositionally biased region" description="Low complexity" evidence="1">
    <location>
        <begin position="351"/>
        <end position="370"/>
    </location>
</feature>
<name>A0A0D7BV69_9AGAR</name>
<protein>
    <submittedName>
        <fullName evidence="2">Uncharacterized protein</fullName>
    </submittedName>
</protein>
<evidence type="ECO:0000256" key="1">
    <source>
        <dbReference type="SAM" id="MobiDB-lite"/>
    </source>
</evidence>
<sequence>MDAVARTSSASSEEILSCSEEGQVTTYRAARRVSRPPKVDVVAARAMQLGESPLSSPLSSEGPLTASSAHSVDFRHPPINPRTSRRKCLHLGFRREQDDDGDSDVPTTPETARSQLSPVKDIFPDDEPAYDSAGSESEEEASSLKDFDLDFPNPPSFSSPMLRRMQSSPSFGDMHKRALMTRAPAPLSSQFPQPPGSAYSLSKHLSLGASSPVSTNSNLIQDIAGGMEGLCKELEFCDSPMANTLRFSTAPDMRSPVVNPHPYASGCPTMVADITPTVVIQSPSESKVGRTLHKMRSLKFHPSTSNDKPMMTRRTLDRGRSISMDCLKTGSPPPASRSNRRLTALPERSSSRTASYMLSSRSSSFFGPKSSDSDMVQPRTVSAPEYPSSRSVGYQHEKDGLQSFMEMTPERKKRGHLGSRERASQLWSKASKGIMGWATRK</sequence>